<dbReference type="Proteomes" id="UP000001449">
    <property type="component" value="Chromosome 5"/>
</dbReference>
<evidence type="ECO:0000313" key="2">
    <source>
        <dbReference type="EMBL" id="EED92400.1"/>
    </source>
</evidence>
<dbReference type="PANTHER" id="PTHR37494">
    <property type="entry name" value="HEMAGGLUTININ"/>
    <property type="match status" value="1"/>
</dbReference>
<protein>
    <submittedName>
        <fullName evidence="2">Uncharacterized protein</fullName>
    </submittedName>
</protein>
<dbReference type="RefSeq" id="XP_002290648.1">
    <property type="nucleotide sequence ID" value="XM_002290612.1"/>
</dbReference>
<feature type="compositionally biased region" description="Pro residues" evidence="1">
    <location>
        <begin position="498"/>
        <end position="507"/>
    </location>
</feature>
<sequence>MDVVIDLNQHLHDVKWSPSGRKKMPAKPNQSMQDCQIFATHPKDSTKSNQLILLCNEFAMPILLQKKGSPKRTNTMDKEDERIVFRNSYGSGLQLTSLRLPNTIMAGGKNMHYFRSGHDQQGPAFLEIWPGGPHESMHVDFETYPFVSPHVKNALMKPSYPEPHATWNTLDEIHDKNDRSSLIDRDSGSACCVRIRWKDEDTPTDDDNERELLLGFSHRKTRRVPKAGQYNYVSRLYAFDPMPPFDVIARSGFFCLGFAGQGRGEDATQSDNEQVWGSSNEYKLTIHNEEFECPRIHFVTGITEKLGHDETAIISYGVNDCYPRMIEVPKKDSVHLSKMNLLATMGLLAFLILSATMGTVDANEASSRIQRRLRGIIGLGTRRSACCSNSSRGYATCITEDRCSRSKRRCARKCEGTWLAVPIIRDGCCSFEEEDCSSVDPASEDECQYLASDCNSCGGVWRPLTVSTQNPTPPPTNKPTNLPTEKEPTTSPISAPLTHPPSNPPTSAPSKKPTESPTPSPTLSPSKKPTATPSSSPSSSPVLVPMTKAPTPMNQSTMTPTNEPTPEPTSQPTSPSPTSSPVHTATSSPSKAPVSSGISFGSLSNWDTYCVVPKSGYPGEYEDCHGFEIELENLQCTSVYYTFSANRYGAPKKADTQTGGCLITYESEYDDVNDQWLTTTPVPESLIQGGKVTPTGGHSCFSSGQANYATSGCEHFGVSLGAGGGPTATKYRWLIANSAAPGTLIQSTTRVGIPAVVWRVNVGAGVNGGNVVGAVIEAEPPEPNCGLCAKWGEPKWVKVFVTETEYEVDLDHLLTDGEEVPQSSSETEIEWVLLQSPPACDDETCAAVDLAGGNELDLEAEAGDASKTIVRRYEFYEYTGAVNPDDNEANPKDAGDGCEGDPEPCDIVGNYLGAQMAAAVLGLGDVFEVVTQSPVLPGEEGVSYMLMLTAMGGAEPYTWSLTSGSLFSGMSLTVDGWISGTPTESGSRSLELTVSDANGDTASKEIELTIESQVFV</sequence>
<organism evidence="2 3">
    <name type="scientific">Thalassiosira pseudonana</name>
    <name type="common">Marine diatom</name>
    <name type="synonym">Cyclotella nana</name>
    <dbReference type="NCBI Taxonomy" id="35128"/>
    <lineage>
        <taxon>Eukaryota</taxon>
        <taxon>Sar</taxon>
        <taxon>Stramenopiles</taxon>
        <taxon>Ochrophyta</taxon>
        <taxon>Bacillariophyta</taxon>
        <taxon>Coscinodiscophyceae</taxon>
        <taxon>Thalassiosirophycidae</taxon>
        <taxon>Thalassiosirales</taxon>
        <taxon>Thalassiosiraceae</taxon>
        <taxon>Thalassiosira</taxon>
    </lineage>
</organism>
<dbReference type="EMBL" id="CM000642">
    <property type="protein sequence ID" value="EED92400.1"/>
    <property type="molecule type" value="Genomic_DNA"/>
</dbReference>
<reference evidence="2 3" key="2">
    <citation type="journal article" date="2008" name="Nature">
        <title>The Phaeodactylum genome reveals the evolutionary history of diatom genomes.</title>
        <authorList>
            <person name="Bowler C."/>
            <person name="Allen A.E."/>
            <person name="Badger J.H."/>
            <person name="Grimwood J."/>
            <person name="Jabbari K."/>
            <person name="Kuo A."/>
            <person name="Maheswari U."/>
            <person name="Martens C."/>
            <person name="Maumus F."/>
            <person name="Otillar R.P."/>
            <person name="Rayko E."/>
            <person name="Salamov A."/>
            <person name="Vandepoele K."/>
            <person name="Beszteri B."/>
            <person name="Gruber A."/>
            <person name="Heijde M."/>
            <person name="Katinka M."/>
            <person name="Mock T."/>
            <person name="Valentin K."/>
            <person name="Verret F."/>
            <person name="Berges J.A."/>
            <person name="Brownlee C."/>
            <person name="Cadoret J.P."/>
            <person name="Chiovitti A."/>
            <person name="Choi C.J."/>
            <person name="Coesel S."/>
            <person name="De Martino A."/>
            <person name="Detter J.C."/>
            <person name="Durkin C."/>
            <person name="Falciatore A."/>
            <person name="Fournet J."/>
            <person name="Haruta M."/>
            <person name="Huysman M.J."/>
            <person name="Jenkins B.D."/>
            <person name="Jiroutova K."/>
            <person name="Jorgensen R.E."/>
            <person name="Joubert Y."/>
            <person name="Kaplan A."/>
            <person name="Kroger N."/>
            <person name="Kroth P.G."/>
            <person name="La Roche J."/>
            <person name="Lindquist E."/>
            <person name="Lommer M."/>
            <person name="Martin-Jezequel V."/>
            <person name="Lopez P.J."/>
            <person name="Lucas S."/>
            <person name="Mangogna M."/>
            <person name="McGinnis K."/>
            <person name="Medlin L.K."/>
            <person name="Montsant A."/>
            <person name="Oudot-Le Secq M.P."/>
            <person name="Napoli C."/>
            <person name="Obornik M."/>
            <person name="Parker M.S."/>
            <person name="Petit J.L."/>
            <person name="Porcel B.M."/>
            <person name="Poulsen N."/>
            <person name="Robison M."/>
            <person name="Rychlewski L."/>
            <person name="Rynearson T.A."/>
            <person name="Schmutz J."/>
            <person name="Shapiro H."/>
            <person name="Siaut M."/>
            <person name="Stanley M."/>
            <person name="Sussman M.R."/>
            <person name="Taylor A.R."/>
            <person name="Vardi A."/>
            <person name="von Dassow P."/>
            <person name="Vyverman W."/>
            <person name="Willis A."/>
            <person name="Wyrwicz L.S."/>
            <person name="Rokhsar D.S."/>
            <person name="Weissenbach J."/>
            <person name="Armbrust E.V."/>
            <person name="Green B.R."/>
            <person name="Van de Peer Y."/>
            <person name="Grigoriev I.V."/>
        </authorList>
    </citation>
    <scope>NUCLEOTIDE SEQUENCE [LARGE SCALE GENOMIC DNA]</scope>
    <source>
        <strain evidence="2 3">CCMP1335</strain>
    </source>
</reference>
<evidence type="ECO:0000313" key="3">
    <source>
        <dbReference type="Proteomes" id="UP000001449"/>
    </source>
</evidence>
<proteinExistence type="predicted"/>
<accession>B8C2K2</accession>
<gene>
    <name evidence="2" type="ORF">THAPSDRAFT_22683</name>
</gene>
<dbReference type="InParanoid" id="B8C2K2"/>
<dbReference type="KEGG" id="tps:THAPSDRAFT_22683"/>
<dbReference type="PANTHER" id="PTHR37494:SF1">
    <property type="entry name" value="STAPHYLOCOCCUS AUREUS SURFACE PROTEIN A"/>
    <property type="match status" value="1"/>
</dbReference>
<dbReference type="GeneID" id="7446452"/>
<keyword evidence="3" id="KW-1185">Reference proteome</keyword>
<evidence type="ECO:0000256" key="1">
    <source>
        <dbReference type="SAM" id="MobiDB-lite"/>
    </source>
</evidence>
<name>B8C2K2_THAPS</name>
<dbReference type="InterPro" id="IPR013783">
    <property type="entry name" value="Ig-like_fold"/>
</dbReference>
<dbReference type="HOGENOM" id="CLU_296944_0_0_1"/>
<feature type="compositionally biased region" description="Low complexity" evidence="1">
    <location>
        <begin position="523"/>
        <end position="541"/>
    </location>
</feature>
<feature type="compositionally biased region" description="Low complexity" evidence="1">
    <location>
        <begin position="570"/>
        <end position="590"/>
    </location>
</feature>
<dbReference type="Gene3D" id="2.60.40.10">
    <property type="entry name" value="Immunoglobulins"/>
    <property type="match status" value="1"/>
</dbReference>
<reference evidence="2 3" key="1">
    <citation type="journal article" date="2004" name="Science">
        <title>The genome of the diatom Thalassiosira pseudonana: ecology, evolution, and metabolism.</title>
        <authorList>
            <person name="Armbrust E.V."/>
            <person name="Berges J.A."/>
            <person name="Bowler C."/>
            <person name="Green B.R."/>
            <person name="Martinez D."/>
            <person name="Putnam N.H."/>
            <person name="Zhou S."/>
            <person name="Allen A.E."/>
            <person name="Apt K.E."/>
            <person name="Bechner M."/>
            <person name="Brzezinski M.A."/>
            <person name="Chaal B.K."/>
            <person name="Chiovitti A."/>
            <person name="Davis A.K."/>
            <person name="Demarest M.S."/>
            <person name="Detter J.C."/>
            <person name="Glavina T."/>
            <person name="Goodstein D."/>
            <person name="Hadi M.Z."/>
            <person name="Hellsten U."/>
            <person name="Hildebrand M."/>
            <person name="Jenkins B.D."/>
            <person name="Jurka J."/>
            <person name="Kapitonov V.V."/>
            <person name="Kroger N."/>
            <person name="Lau W.W."/>
            <person name="Lane T.W."/>
            <person name="Larimer F.W."/>
            <person name="Lippmeier J.C."/>
            <person name="Lucas S."/>
            <person name="Medina M."/>
            <person name="Montsant A."/>
            <person name="Obornik M."/>
            <person name="Parker M.S."/>
            <person name="Palenik B."/>
            <person name="Pazour G.J."/>
            <person name="Richardson P.M."/>
            <person name="Rynearson T.A."/>
            <person name="Saito M.A."/>
            <person name="Schwartz D.C."/>
            <person name="Thamatrakoln K."/>
            <person name="Valentin K."/>
            <person name="Vardi A."/>
            <person name="Wilkerson F.P."/>
            <person name="Rokhsar D.S."/>
        </authorList>
    </citation>
    <scope>NUCLEOTIDE SEQUENCE [LARGE SCALE GENOMIC DNA]</scope>
    <source>
        <strain evidence="2 3">CCMP1335</strain>
    </source>
</reference>
<dbReference type="PaxDb" id="35128-Thaps22683"/>
<dbReference type="eggNOG" id="ENOG502RWTM">
    <property type="taxonomic scope" value="Eukaryota"/>
</dbReference>
<dbReference type="AlphaFoldDB" id="B8C2K2"/>
<feature type="region of interest" description="Disordered" evidence="1">
    <location>
        <begin position="465"/>
        <end position="596"/>
    </location>
</feature>